<evidence type="ECO:0000313" key="2">
    <source>
        <dbReference type="EMBL" id="EJK50346.1"/>
    </source>
</evidence>
<feature type="region of interest" description="Disordered" evidence="1">
    <location>
        <begin position="73"/>
        <end position="141"/>
    </location>
</feature>
<sequence>MGIIALWQPGEAVESGDDEESPYLPPCYFVAARAGSAGACRAHNEAVEYLLRWAVEQYLEPFVDRRPLPRFFASSPRRFRRSPSTRSSGAPEQVEHRPPRRGRPTRRATSADGIGIGSQRRQRSPPDAEKELAARQRSEGQ</sequence>
<evidence type="ECO:0000313" key="3">
    <source>
        <dbReference type="Proteomes" id="UP000266841"/>
    </source>
</evidence>
<gene>
    <name evidence="2" type="ORF">THAOC_30697</name>
</gene>
<proteinExistence type="predicted"/>
<dbReference type="EMBL" id="AGNL01043948">
    <property type="protein sequence ID" value="EJK50346.1"/>
    <property type="molecule type" value="Genomic_DNA"/>
</dbReference>
<keyword evidence="3" id="KW-1185">Reference proteome</keyword>
<name>K0RN59_THAOC</name>
<feature type="compositionally biased region" description="Basic and acidic residues" evidence="1">
    <location>
        <begin position="124"/>
        <end position="141"/>
    </location>
</feature>
<dbReference type="Proteomes" id="UP000266841">
    <property type="component" value="Unassembled WGS sequence"/>
</dbReference>
<comment type="caution">
    <text evidence="2">The sequence shown here is derived from an EMBL/GenBank/DDBJ whole genome shotgun (WGS) entry which is preliminary data.</text>
</comment>
<organism evidence="2 3">
    <name type="scientific">Thalassiosira oceanica</name>
    <name type="common">Marine diatom</name>
    <dbReference type="NCBI Taxonomy" id="159749"/>
    <lineage>
        <taxon>Eukaryota</taxon>
        <taxon>Sar</taxon>
        <taxon>Stramenopiles</taxon>
        <taxon>Ochrophyta</taxon>
        <taxon>Bacillariophyta</taxon>
        <taxon>Coscinodiscophyceae</taxon>
        <taxon>Thalassiosirophycidae</taxon>
        <taxon>Thalassiosirales</taxon>
        <taxon>Thalassiosiraceae</taxon>
        <taxon>Thalassiosira</taxon>
    </lineage>
</organism>
<dbReference type="AlphaFoldDB" id="K0RN59"/>
<evidence type="ECO:0000256" key="1">
    <source>
        <dbReference type="SAM" id="MobiDB-lite"/>
    </source>
</evidence>
<protein>
    <submittedName>
        <fullName evidence="2">Uncharacterized protein</fullName>
    </submittedName>
</protein>
<accession>K0RN59</accession>
<reference evidence="2 3" key="1">
    <citation type="journal article" date="2012" name="Genome Biol.">
        <title>Genome and low-iron response of an oceanic diatom adapted to chronic iron limitation.</title>
        <authorList>
            <person name="Lommer M."/>
            <person name="Specht M."/>
            <person name="Roy A.S."/>
            <person name="Kraemer L."/>
            <person name="Andreson R."/>
            <person name="Gutowska M.A."/>
            <person name="Wolf J."/>
            <person name="Bergner S.V."/>
            <person name="Schilhabel M.B."/>
            <person name="Klostermeier U.C."/>
            <person name="Beiko R.G."/>
            <person name="Rosenstiel P."/>
            <person name="Hippler M."/>
            <person name="Laroche J."/>
        </authorList>
    </citation>
    <scope>NUCLEOTIDE SEQUENCE [LARGE SCALE GENOMIC DNA]</scope>
    <source>
        <strain evidence="2 3">CCMP1005</strain>
    </source>
</reference>